<dbReference type="Proteomes" id="UP000051955">
    <property type="component" value="Unassembled WGS sequence"/>
</dbReference>
<dbReference type="CDD" id="cd01105">
    <property type="entry name" value="HTH_GlnR-like"/>
    <property type="match status" value="1"/>
</dbReference>
<dbReference type="PANTHER" id="PTHR30204">
    <property type="entry name" value="REDOX-CYCLING DRUG-SENSING TRANSCRIPTIONAL ACTIVATOR SOXR"/>
    <property type="match status" value="1"/>
</dbReference>
<dbReference type="STRING" id="1423715.FD25_GL001203"/>
<dbReference type="InterPro" id="IPR047057">
    <property type="entry name" value="MerR_fam"/>
</dbReference>
<dbReference type="PROSITE" id="PS50937">
    <property type="entry name" value="HTH_MERR_2"/>
    <property type="match status" value="1"/>
</dbReference>
<dbReference type="GO" id="GO:0003677">
    <property type="term" value="F:DNA binding"/>
    <property type="evidence" value="ECO:0007669"/>
    <property type="project" value="UniProtKB-KW"/>
</dbReference>
<evidence type="ECO:0000256" key="3">
    <source>
        <dbReference type="ARBA" id="ARBA00023125"/>
    </source>
</evidence>
<keyword evidence="4" id="KW-0804">Transcription</keyword>
<protein>
    <submittedName>
        <fullName evidence="6">Transcriptional regulator</fullName>
    </submittedName>
</protein>
<sequence length="142" mass="16033">MADIMKKIPVDSVTLGIGDVARATGIAQSKLRYWESKGYIKSQSVADNSNRKFTYKTVLQVQLIKSFLDDGYTLTSAVQRARQRGVYLDALRSFFEDRFTHMEVTDQTAVIDLGKFDPAPTKHLVAKRGTTGWHFQLEDAEN</sequence>
<keyword evidence="1" id="KW-0678">Repressor</keyword>
<organism evidence="6 7">
    <name type="scientific">Levilactobacillus acidifarinae DSM 19394 = JCM 15949</name>
    <dbReference type="NCBI Taxonomy" id="1423715"/>
    <lineage>
        <taxon>Bacteria</taxon>
        <taxon>Bacillati</taxon>
        <taxon>Bacillota</taxon>
        <taxon>Bacilli</taxon>
        <taxon>Lactobacillales</taxon>
        <taxon>Lactobacillaceae</taxon>
        <taxon>Levilactobacillus</taxon>
    </lineage>
</organism>
<evidence type="ECO:0000256" key="2">
    <source>
        <dbReference type="ARBA" id="ARBA00023015"/>
    </source>
</evidence>
<evidence type="ECO:0000313" key="7">
    <source>
        <dbReference type="Proteomes" id="UP000051955"/>
    </source>
</evidence>
<reference evidence="6 7" key="1">
    <citation type="journal article" date="2015" name="Genome Announc.">
        <title>Expanding the biotechnology potential of lactobacilli through comparative genomics of 213 strains and associated genera.</title>
        <authorList>
            <person name="Sun Z."/>
            <person name="Harris H.M."/>
            <person name="McCann A."/>
            <person name="Guo C."/>
            <person name="Argimon S."/>
            <person name="Zhang W."/>
            <person name="Yang X."/>
            <person name="Jeffery I.B."/>
            <person name="Cooney J.C."/>
            <person name="Kagawa T.F."/>
            <person name="Liu W."/>
            <person name="Song Y."/>
            <person name="Salvetti E."/>
            <person name="Wrobel A."/>
            <person name="Rasinkangas P."/>
            <person name="Parkhill J."/>
            <person name="Rea M.C."/>
            <person name="O'Sullivan O."/>
            <person name="Ritari J."/>
            <person name="Douillard F.P."/>
            <person name="Paul Ross R."/>
            <person name="Yang R."/>
            <person name="Briner A.E."/>
            <person name="Felis G.E."/>
            <person name="de Vos W.M."/>
            <person name="Barrangou R."/>
            <person name="Klaenhammer T.R."/>
            <person name="Caufield P.W."/>
            <person name="Cui Y."/>
            <person name="Zhang H."/>
            <person name="O'Toole P.W."/>
        </authorList>
    </citation>
    <scope>NUCLEOTIDE SEQUENCE [LARGE SCALE GENOMIC DNA]</scope>
    <source>
        <strain evidence="6 7">DSM 19394</strain>
    </source>
</reference>
<dbReference type="AlphaFoldDB" id="A0A0R1LLJ3"/>
<dbReference type="SUPFAM" id="SSF46955">
    <property type="entry name" value="Putative DNA-binding domain"/>
    <property type="match status" value="1"/>
</dbReference>
<comment type="caution">
    <text evidence="6">The sequence shown here is derived from an EMBL/GenBank/DDBJ whole genome shotgun (WGS) entry which is preliminary data.</text>
</comment>
<dbReference type="GO" id="GO:0003700">
    <property type="term" value="F:DNA-binding transcription factor activity"/>
    <property type="evidence" value="ECO:0007669"/>
    <property type="project" value="InterPro"/>
</dbReference>
<keyword evidence="2" id="KW-0805">Transcription regulation</keyword>
<dbReference type="InterPro" id="IPR000551">
    <property type="entry name" value="MerR-type_HTH_dom"/>
</dbReference>
<dbReference type="SMART" id="SM00422">
    <property type="entry name" value="HTH_MERR"/>
    <property type="match status" value="1"/>
</dbReference>
<evidence type="ECO:0000256" key="1">
    <source>
        <dbReference type="ARBA" id="ARBA00022491"/>
    </source>
</evidence>
<feature type="domain" description="HTH merR-type" evidence="5">
    <location>
        <begin position="14"/>
        <end position="83"/>
    </location>
</feature>
<name>A0A0R1LLJ3_9LACO</name>
<keyword evidence="3" id="KW-0238">DNA-binding</keyword>
<dbReference type="Pfam" id="PF13411">
    <property type="entry name" value="MerR_1"/>
    <property type="match status" value="1"/>
</dbReference>
<dbReference type="PANTHER" id="PTHR30204:SF69">
    <property type="entry name" value="MERR-FAMILY TRANSCRIPTIONAL REGULATOR"/>
    <property type="match status" value="1"/>
</dbReference>
<keyword evidence="7" id="KW-1185">Reference proteome</keyword>
<gene>
    <name evidence="6" type="ORF">FD25_GL001203</name>
</gene>
<evidence type="ECO:0000259" key="5">
    <source>
        <dbReference type="PROSITE" id="PS50937"/>
    </source>
</evidence>
<dbReference type="OrthoDB" id="9806513at2"/>
<evidence type="ECO:0000313" key="6">
    <source>
        <dbReference type="EMBL" id="KRK93876.1"/>
    </source>
</evidence>
<dbReference type="InterPro" id="IPR009061">
    <property type="entry name" value="DNA-bd_dom_put_sf"/>
</dbReference>
<evidence type="ECO:0000256" key="4">
    <source>
        <dbReference type="ARBA" id="ARBA00023163"/>
    </source>
</evidence>
<accession>A0A0R1LLJ3</accession>
<proteinExistence type="predicted"/>
<dbReference type="EMBL" id="AZDV01000028">
    <property type="protein sequence ID" value="KRK93876.1"/>
    <property type="molecule type" value="Genomic_DNA"/>
</dbReference>
<dbReference type="Gene3D" id="1.10.1660.10">
    <property type="match status" value="1"/>
</dbReference>
<dbReference type="PATRIC" id="fig|1423715.3.peg.1237"/>